<feature type="domain" description="Peptidase M61 catalytic" evidence="2">
    <location>
        <begin position="318"/>
        <end position="434"/>
    </location>
</feature>
<reference evidence="5" key="1">
    <citation type="submission" date="2016-10" db="EMBL/GenBank/DDBJ databases">
        <authorList>
            <person name="Varghese N."/>
            <person name="Submissions S."/>
        </authorList>
    </citation>
    <scope>NUCLEOTIDE SEQUENCE [LARGE SCALE GENOMIC DNA]</scope>
    <source>
        <strain evidence="5">JS21-1</strain>
    </source>
</reference>
<keyword evidence="1" id="KW-0732">Signal</keyword>
<dbReference type="STRING" id="1855283.SAMN05216382_2538"/>
<dbReference type="GO" id="GO:0004177">
    <property type="term" value="F:aminopeptidase activity"/>
    <property type="evidence" value="ECO:0007669"/>
    <property type="project" value="UniProtKB-KW"/>
</dbReference>
<dbReference type="RefSeq" id="WP_093006772.1">
    <property type="nucleotide sequence ID" value="NZ_FNZZ01000004.1"/>
</dbReference>
<accession>A0A1H7SGU9</accession>
<dbReference type="InterPro" id="IPR040756">
    <property type="entry name" value="Peptidase_M61_N"/>
</dbReference>
<evidence type="ECO:0000256" key="1">
    <source>
        <dbReference type="SAM" id="SignalP"/>
    </source>
</evidence>
<evidence type="ECO:0000259" key="3">
    <source>
        <dbReference type="Pfam" id="PF17899"/>
    </source>
</evidence>
<proteinExistence type="predicted"/>
<keyword evidence="4" id="KW-0645">Protease</keyword>
<dbReference type="InterPro" id="IPR024191">
    <property type="entry name" value="Peptidase_M61"/>
</dbReference>
<dbReference type="EMBL" id="FNZZ01000004">
    <property type="protein sequence ID" value="SEL70924.1"/>
    <property type="molecule type" value="Genomic_DNA"/>
</dbReference>
<dbReference type="Proteomes" id="UP000199214">
    <property type="component" value="Unassembled WGS sequence"/>
</dbReference>
<dbReference type="Gene3D" id="2.60.40.3650">
    <property type="match status" value="1"/>
</dbReference>
<keyword evidence="4" id="KW-0031">Aminopeptidase</keyword>
<evidence type="ECO:0000259" key="2">
    <source>
        <dbReference type="Pfam" id="PF05299"/>
    </source>
</evidence>
<organism evidence="4 5">
    <name type="scientific">Sphingomonas palmae</name>
    <dbReference type="NCBI Taxonomy" id="1855283"/>
    <lineage>
        <taxon>Bacteria</taxon>
        <taxon>Pseudomonadati</taxon>
        <taxon>Pseudomonadota</taxon>
        <taxon>Alphaproteobacteria</taxon>
        <taxon>Sphingomonadales</taxon>
        <taxon>Sphingomonadaceae</taxon>
        <taxon>Sphingomonas</taxon>
    </lineage>
</organism>
<evidence type="ECO:0000313" key="4">
    <source>
        <dbReference type="EMBL" id="SEL70924.1"/>
    </source>
</evidence>
<keyword evidence="5" id="KW-1185">Reference proteome</keyword>
<feature type="signal peptide" evidence="1">
    <location>
        <begin position="1"/>
        <end position="23"/>
    </location>
</feature>
<evidence type="ECO:0000313" key="5">
    <source>
        <dbReference type="Proteomes" id="UP000199214"/>
    </source>
</evidence>
<dbReference type="AlphaFoldDB" id="A0A1H7SGU9"/>
<sequence length="650" mass="71333">MIRSFLGLSLLATSSLAPMIAAAQVPAGNSAPQPVPIVDTIPAAKDVRFPGTLQVNVDATDTQRGIFRVTETIPVPAAGHMVLLFPKWLPGAHSPRGEIEKLAGLVIKGNGQVIPWTRDTVDVYAFHLDVPAGVTQLDASFQFLSATKNDQGRIVATPTMVSMEPNSVSLYPAGYFTRQIPVQMTVKYPAGWTAAGALKAQVTGSTYAYEPTNYEILVDSPMLAGKYGRVIPLSSRVNLNVFADDPAELAATPAQIDAHKRLVDQATKTFGAQHYDHYEFLLSITDQLGGIGLEHHRSSENGVTPGYFTKWDEGPGRRNLLPHEFTHSWDGKFRRGAELWTPDYRMPMRDQSLWVYEGQTQFWGYILQARSGLVTKQDTLDQLAAIAASYDAQRARDWRDLIDTTNDPIISARRPKGWTSWQRSEDYYNEGLLVWMEVDSRLRELSGGKKSIDDFARAFFGIRDGDWGEVTYMFEDVAATLNKIQPYDWAGLLRQRLTEHAPGAPISGFERNGYRLTYADTPTPSFKSGEASRKITDLTYSGGMIVSNGESKGAVTGVSWGSPAFNAGLTVGATIVSVNGEPYSADALKKAIRGAQTANGQAGGTPVQLIVRQQDAYRTVTLDWHGGLRYPRLEKISKGDSGLDRLLAPR</sequence>
<name>A0A1H7SGU9_9SPHN</name>
<gene>
    <name evidence="4" type="ORF">SAMN05216382_2538</name>
</gene>
<dbReference type="Gene3D" id="1.10.390.10">
    <property type="entry name" value="Neutral Protease Domain 2"/>
    <property type="match status" value="1"/>
</dbReference>
<dbReference type="Pfam" id="PF17899">
    <property type="entry name" value="Peptidase_M61_N"/>
    <property type="match status" value="1"/>
</dbReference>
<dbReference type="Pfam" id="PF05299">
    <property type="entry name" value="Peptidase_M61"/>
    <property type="match status" value="1"/>
</dbReference>
<dbReference type="Gene3D" id="2.30.42.10">
    <property type="match status" value="1"/>
</dbReference>
<feature type="domain" description="Peptidase M61 N-terminal" evidence="3">
    <location>
        <begin position="55"/>
        <end position="226"/>
    </location>
</feature>
<dbReference type="InterPro" id="IPR036034">
    <property type="entry name" value="PDZ_sf"/>
</dbReference>
<dbReference type="OrthoDB" id="9778516at2"/>
<dbReference type="InterPro" id="IPR027268">
    <property type="entry name" value="Peptidase_M4/M1_CTD_sf"/>
</dbReference>
<keyword evidence="4" id="KW-0378">Hydrolase</keyword>
<feature type="chain" id="PRO_5011697449" evidence="1">
    <location>
        <begin position="24"/>
        <end position="650"/>
    </location>
</feature>
<dbReference type="SUPFAM" id="SSF50156">
    <property type="entry name" value="PDZ domain-like"/>
    <property type="match status" value="1"/>
</dbReference>
<dbReference type="PIRSF" id="PIRSF016493">
    <property type="entry name" value="Glycyl_aminpptds"/>
    <property type="match status" value="1"/>
</dbReference>
<dbReference type="InterPro" id="IPR007963">
    <property type="entry name" value="Peptidase_M61_catalytic"/>
</dbReference>
<protein>
    <submittedName>
        <fullName evidence="4">Glycyl aminopeptidase. Metallo peptidase. MEROPS family M61</fullName>
    </submittedName>
</protein>